<sequence length="92" mass="10612">MEQERIQTRELVNRLSRIEGQVRALRRSVQDDMVKTDCIKTLSQVKAVTNALKHFGEAFAHASIRQCFAESMTKERLALRVEDIIRSTFSMS</sequence>
<name>A0A3B0V5Y3_9ZZZZ</name>
<accession>A0A3B0V5Y3</accession>
<dbReference type="InterPro" id="IPR038390">
    <property type="entry name" value="Metal_Tscrpt_repr_sf"/>
</dbReference>
<dbReference type="GO" id="GO:0003677">
    <property type="term" value="F:DNA binding"/>
    <property type="evidence" value="ECO:0007669"/>
    <property type="project" value="InterPro"/>
</dbReference>
<evidence type="ECO:0000313" key="1">
    <source>
        <dbReference type="EMBL" id="VAW33337.1"/>
    </source>
</evidence>
<dbReference type="GO" id="GO:0046872">
    <property type="term" value="F:metal ion binding"/>
    <property type="evidence" value="ECO:0007669"/>
    <property type="project" value="InterPro"/>
</dbReference>
<dbReference type="GO" id="GO:0006355">
    <property type="term" value="P:regulation of DNA-templated transcription"/>
    <property type="evidence" value="ECO:0007669"/>
    <property type="project" value="InterPro"/>
</dbReference>
<evidence type="ECO:0008006" key="2">
    <source>
        <dbReference type="Google" id="ProtNLM"/>
    </source>
</evidence>
<dbReference type="PANTHER" id="PTHR33677">
    <property type="entry name" value="TRANSCRIPTIONAL REPRESSOR FRMR-RELATED"/>
    <property type="match status" value="1"/>
</dbReference>
<dbReference type="AlphaFoldDB" id="A0A3B0V5Y3"/>
<protein>
    <recommendedName>
        <fullName evidence="2">Repressor CsoR of the copZA operon</fullName>
    </recommendedName>
</protein>
<gene>
    <name evidence="1" type="ORF">MNBD_CPR01-571</name>
</gene>
<organism evidence="1">
    <name type="scientific">hydrothermal vent metagenome</name>
    <dbReference type="NCBI Taxonomy" id="652676"/>
    <lineage>
        <taxon>unclassified sequences</taxon>
        <taxon>metagenomes</taxon>
        <taxon>ecological metagenomes</taxon>
    </lineage>
</organism>
<proteinExistence type="predicted"/>
<dbReference type="EMBL" id="UOEV01000094">
    <property type="protein sequence ID" value="VAW33337.1"/>
    <property type="molecule type" value="Genomic_DNA"/>
</dbReference>
<dbReference type="InterPro" id="IPR003735">
    <property type="entry name" value="Metal_Tscrpt_repr"/>
</dbReference>
<dbReference type="Pfam" id="PF02583">
    <property type="entry name" value="Trns_repr_metal"/>
    <property type="match status" value="1"/>
</dbReference>
<dbReference type="Gene3D" id="1.20.58.1000">
    <property type="entry name" value="Metal-sensitive repressor, helix protomer"/>
    <property type="match status" value="1"/>
</dbReference>
<reference evidence="1" key="1">
    <citation type="submission" date="2018-06" db="EMBL/GenBank/DDBJ databases">
        <authorList>
            <person name="Zhirakovskaya E."/>
        </authorList>
    </citation>
    <scope>NUCLEOTIDE SEQUENCE</scope>
</reference>